<evidence type="ECO:0000313" key="3">
    <source>
        <dbReference type="Proteomes" id="UP001432027"/>
    </source>
</evidence>
<reference evidence="2" key="1">
    <citation type="submission" date="2023-10" db="EMBL/GenBank/DDBJ databases">
        <title>Genome assembly of Pristionchus species.</title>
        <authorList>
            <person name="Yoshida K."/>
            <person name="Sommer R.J."/>
        </authorList>
    </citation>
    <scope>NUCLEOTIDE SEQUENCE</scope>
    <source>
        <strain evidence="2">RS0144</strain>
    </source>
</reference>
<keyword evidence="1" id="KW-0812">Transmembrane</keyword>
<evidence type="ECO:0008006" key="4">
    <source>
        <dbReference type="Google" id="ProtNLM"/>
    </source>
</evidence>
<keyword evidence="1" id="KW-0472">Membrane</keyword>
<dbReference type="AlphaFoldDB" id="A0AAV5TXC0"/>
<evidence type="ECO:0000313" key="2">
    <source>
        <dbReference type="EMBL" id="GMS98747.1"/>
    </source>
</evidence>
<keyword evidence="3" id="KW-1185">Reference proteome</keyword>
<gene>
    <name evidence="2" type="ORF">PENTCL1PPCAC_20922</name>
</gene>
<proteinExistence type="predicted"/>
<protein>
    <recommendedName>
        <fullName evidence="4">G protein-coupled receptor</fullName>
    </recommendedName>
</protein>
<feature type="non-terminal residue" evidence="2">
    <location>
        <position position="1"/>
    </location>
</feature>
<feature type="transmembrane region" description="Helical" evidence="1">
    <location>
        <begin position="44"/>
        <end position="62"/>
    </location>
</feature>
<name>A0AAV5TXC0_9BILA</name>
<organism evidence="2 3">
    <name type="scientific">Pristionchus entomophagus</name>
    <dbReference type="NCBI Taxonomy" id="358040"/>
    <lineage>
        <taxon>Eukaryota</taxon>
        <taxon>Metazoa</taxon>
        <taxon>Ecdysozoa</taxon>
        <taxon>Nematoda</taxon>
        <taxon>Chromadorea</taxon>
        <taxon>Rhabditida</taxon>
        <taxon>Rhabditina</taxon>
        <taxon>Diplogasteromorpha</taxon>
        <taxon>Diplogasteroidea</taxon>
        <taxon>Neodiplogasteridae</taxon>
        <taxon>Pristionchus</taxon>
    </lineage>
</organism>
<evidence type="ECO:0000256" key="1">
    <source>
        <dbReference type="SAM" id="Phobius"/>
    </source>
</evidence>
<accession>A0AAV5TXC0</accession>
<keyword evidence="1" id="KW-1133">Transmembrane helix</keyword>
<sequence length="74" mass="8669">ISVFDLLLNLPNYLFRLFLNVINPEALREFSADSLFIVESVSQILYFAQFSLNAFYLICIIYEAPKHAKPRRIE</sequence>
<dbReference type="EMBL" id="BTSX01000005">
    <property type="protein sequence ID" value="GMS98747.1"/>
    <property type="molecule type" value="Genomic_DNA"/>
</dbReference>
<feature type="non-terminal residue" evidence="2">
    <location>
        <position position="74"/>
    </location>
</feature>
<comment type="caution">
    <text evidence="2">The sequence shown here is derived from an EMBL/GenBank/DDBJ whole genome shotgun (WGS) entry which is preliminary data.</text>
</comment>
<dbReference type="Proteomes" id="UP001432027">
    <property type="component" value="Unassembled WGS sequence"/>
</dbReference>